<dbReference type="Gene3D" id="3.30.1330.60">
    <property type="entry name" value="OmpA-like domain"/>
    <property type="match status" value="1"/>
</dbReference>
<gene>
    <name evidence="2" type="ORF">HNR38_001580</name>
</gene>
<dbReference type="InterPro" id="IPR008023">
    <property type="entry name" value="DUF748"/>
</dbReference>
<sequence>MGRTKAESHLARNLAIGFAVLLVLYTLAGFLVLPWWLEKSVPEQLEQRMGWQAGVAGVAFNPFSLELDVNGFEARDGADEPVLAFDRLRVNLSFFQLLTGVVGFEDIQLNAPHIRVDLLEDYSVNYARDWQAANPPAEEPDPDATDEASAAPQLYFQRVAIEDGELLFRDFSRGEVAEFHFSPLDLTLNDLATWRQADDQGPSNYSINATSGDQTVEWEGELNIAPFYSQGHIRLADIDRQTLSHFLEPVLPWQLREGSLTVESRYRISASGGFDLVTTEGRVSLKEPVLALSESDDEPALSAGEIRVEGLGFDLAGRVATVGMVSLDQLMVAARRDAEGRIDWVSSLPASEAAGDAPDSPAGTPFRWSVQAVEFTDSGLRWRDQVPATPAEFELTGLNATLTGLSDRLQEPVLYQLSSDVASGGRLQANGQLTPAPFTFEGALSGSGILLSVAQPYLQQGANLEVRDGQLSFDGNLDLDDQNDPMTGTFSGTAQITDLDVRLPDDDGPLMSWQSLRLTPVEYNVYPPRLEIGTVTVASPSATIVRATSGLHNVQRVAGAPAPATAEATEPAAAGDAQAQPGFIFRIGDLQIQDGAVSYTDRTLEPPFSTTFDALNGSVTGVSNVPPQQGRVNLRGELSGVAPVEFRGTLGALGTEEPSDLKLTMENLSLPVLSPYFGRYLGYAVDSGKMRLDLDYQITGTRLDASNLVVLDQMQLGQSVQSDQAVSAPVKLGLALLTDRQGVIEVNLPVEGDLANPEFSVGQVVMRAFVNLLAKAAASPFTMLGSIADLAGFNSEELGYVAFQPGTTALSEEEASKLSVLADALKERPELMLDIRGAFAPEADGLALLKEQMEAQGEATTGDAWEQARQAYLAGDRNLPPEALGQLANRRALEVRRILEQTHGVPSDQVFLLDISRDAGTTGQSSVVVPFNLDVR</sequence>
<evidence type="ECO:0000313" key="2">
    <source>
        <dbReference type="EMBL" id="MBB5321094.1"/>
    </source>
</evidence>
<keyword evidence="1" id="KW-0472">Membrane</keyword>
<protein>
    <recommendedName>
        <fullName evidence="4">DUF748 domain-containing protein</fullName>
    </recommendedName>
</protein>
<reference evidence="2 3" key="1">
    <citation type="submission" date="2020-08" db="EMBL/GenBank/DDBJ databases">
        <title>Genomic Encyclopedia of Type Strains, Phase IV (KMG-IV): sequencing the most valuable type-strain genomes for metagenomic binning, comparative biology and taxonomic classification.</title>
        <authorList>
            <person name="Goeker M."/>
        </authorList>
    </citation>
    <scope>NUCLEOTIDE SEQUENCE [LARGE SCALE GENOMIC DNA]</scope>
    <source>
        <strain evidence="2 3">DSM 22359</strain>
    </source>
</reference>
<keyword evidence="3" id="KW-1185">Reference proteome</keyword>
<evidence type="ECO:0008006" key="4">
    <source>
        <dbReference type="Google" id="ProtNLM"/>
    </source>
</evidence>
<keyword evidence="1" id="KW-0812">Transmembrane</keyword>
<dbReference type="PANTHER" id="PTHR30441:SF8">
    <property type="entry name" value="DUF748 DOMAIN-CONTAINING PROTEIN"/>
    <property type="match status" value="1"/>
</dbReference>
<dbReference type="PANTHER" id="PTHR30441">
    <property type="entry name" value="DUF748 DOMAIN-CONTAINING PROTEIN"/>
    <property type="match status" value="1"/>
</dbReference>
<dbReference type="GO" id="GO:0090313">
    <property type="term" value="P:regulation of protein targeting to membrane"/>
    <property type="evidence" value="ECO:0007669"/>
    <property type="project" value="TreeGrafter"/>
</dbReference>
<evidence type="ECO:0000313" key="3">
    <source>
        <dbReference type="Proteomes" id="UP000591735"/>
    </source>
</evidence>
<comment type="caution">
    <text evidence="2">The sequence shown here is derived from an EMBL/GenBank/DDBJ whole genome shotgun (WGS) entry which is preliminary data.</text>
</comment>
<dbReference type="Proteomes" id="UP000591735">
    <property type="component" value="Unassembled WGS sequence"/>
</dbReference>
<proteinExistence type="predicted"/>
<name>A0A840U5V7_9GAMM</name>
<organism evidence="2 3">
    <name type="scientific">Marinobacter oulmenensis</name>
    <dbReference type="NCBI Taxonomy" id="643747"/>
    <lineage>
        <taxon>Bacteria</taxon>
        <taxon>Pseudomonadati</taxon>
        <taxon>Pseudomonadota</taxon>
        <taxon>Gammaproteobacteria</taxon>
        <taxon>Pseudomonadales</taxon>
        <taxon>Marinobacteraceae</taxon>
        <taxon>Marinobacter</taxon>
    </lineage>
</organism>
<dbReference type="GO" id="GO:0005886">
    <property type="term" value="C:plasma membrane"/>
    <property type="evidence" value="ECO:0007669"/>
    <property type="project" value="TreeGrafter"/>
</dbReference>
<dbReference type="EMBL" id="JACHFE010000003">
    <property type="protein sequence ID" value="MBB5321094.1"/>
    <property type="molecule type" value="Genomic_DNA"/>
</dbReference>
<dbReference type="RefSeq" id="WP_183701780.1">
    <property type="nucleotide sequence ID" value="NZ_JACHFE010000003.1"/>
</dbReference>
<keyword evidence="1" id="KW-1133">Transmembrane helix</keyword>
<feature type="transmembrane region" description="Helical" evidence="1">
    <location>
        <begin position="12"/>
        <end position="37"/>
    </location>
</feature>
<dbReference type="AlphaFoldDB" id="A0A840U5V7"/>
<dbReference type="InterPro" id="IPR036737">
    <property type="entry name" value="OmpA-like_sf"/>
</dbReference>
<dbReference type="InterPro" id="IPR052894">
    <property type="entry name" value="AsmA-related"/>
</dbReference>
<accession>A0A840U5V7</accession>
<dbReference type="Pfam" id="PF05359">
    <property type="entry name" value="DUF748"/>
    <property type="match status" value="2"/>
</dbReference>
<evidence type="ECO:0000256" key="1">
    <source>
        <dbReference type="SAM" id="Phobius"/>
    </source>
</evidence>